<evidence type="ECO:0000313" key="3">
    <source>
        <dbReference type="Proteomes" id="UP000824596"/>
    </source>
</evidence>
<proteinExistence type="predicted"/>
<keyword evidence="3" id="KW-1185">Reference proteome</keyword>
<dbReference type="PANTHER" id="PTHR38795:SF1">
    <property type="entry name" value="DUF6604 DOMAIN-CONTAINING PROTEIN"/>
    <property type="match status" value="1"/>
</dbReference>
<gene>
    <name evidence="2" type="ORF">HRG_03526</name>
</gene>
<comment type="caution">
    <text evidence="2">The sequence shown here is derived from an EMBL/GenBank/DDBJ whole genome shotgun (WGS) entry which is preliminary data.</text>
</comment>
<evidence type="ECO:0000259" key="1">
    <source>
        <dbReference type="Pfam" id="PF20253"/>
    </source>
</evidence>
<dbReference type="AlphaFoldDB" id="A0A9P8SL69"/>
<dbReference type="PANTHER" id="PTHR38795">
    <property type="entry name" value="DUF6604 DOMAIN-CONTAINING PROTEIN"/>
    <property type="match status" value="1"/>
</dbReference>
<protein>
    <recommendedName>
        <fullName evidence="1">DUF6604 domain-containing protein</fullName>
    </recommendedName>
</protein>
<name>A0A9P8SL69_9HYPO</name>
<evidence type="ECO:0000313" key="2">
    <source>
        <dbReference type="EMBL" id="KAH0965510.1"/>
    </source>
</evidence>
<dbReference type="RefSeq" id="XP_044723023.1">
    <property type="nucleotide sequence ID" value="XM_044861997.1"/>
</dbReference>
<organism evidence="2 3">
    <name type="scientific">Hirsutella rhossiliensis</name>
    <dbReference type="NCBI Taxonomy" id="111463"/>
    <lineage>
        <taxon>Eukaryota</taxon>
        <taxon>Fungi</taxon>
        <taxon>Dikarya</taxon>
        <taxon>Ascomycota</taxon>
        <taxon>Pezizomycotina</taxon>
        <taxon>Sordariomycetes</taxon>
        <taxon>Hypocreomycetidae</taxon>
        <taxon>Hypocreales</taxon>
        <taxon>Ophiocordycipitaceae</taxon>
        <taxon>Hirsutella</taxon>
    </lineage>
</organism>
<feature type="domain" description="DUF6604" evidence="1">
    <location>
        <begin position="11"/>
        <end position="236"/>
    </location>
</feature>
<reference evidence="2" key="1">
    <citation type="submission" date="2021-09" db="EMBL/GenBank/DDBJ databases">
        <title>A high-quality genome of the endoparasitic fungus Hirsutella rhossiliensis with a comparison of Hirsutella genomes reveals transposable elements contributing to genome size variation.</title>
        <authorList>
            <person name="Lin R."/>
            <person name="Jiao Y."/>
            <person name="Sun X."/>
            <person name="Ling J."/>
            <person name="Xie B."/>
            <person name="Cheng X."/>
        </authorList>
    </citation>
    <scope>NUCLEOTIDE SEQUENCE</scope>
    <source>
        <strain evidence="2">HR02</strain>
    </source>
</reference>
<dbReference type="GeneID" id="68352655"/>
<dbReference type="Proteomes" id="UP000824596">
    <property type="component" value="Unassembled WGS sequence"/>
</dbReference>
<dbReference type="EMBL" id="JAIZPD010000003">
    <property type="protein sequence ID" value="KAH0965510.1"/>
    <property type="molecule type" value="Genomic_DNA"/>
</dbReference>
<accession>A0A9P8SL69</accession>
<dbReference type="InterPro" id="IPR046539">
    <property type="entry name" value="DUF6604"/>
</dbReference>
<dbReference type="Pfam" id="PF20253">
    <property type="entry name" value="DUF6604"/>
    <property type="match status" value="1"/>
</dbReference>
<dbReference type="OrthoDB" id="5238236at2759"/>
<sequence>MLPPTLVSIYRQYKEDTDAVASWLASNAKAAGCPADLLAAPVKQNNKSPSKPASAKYVVPLQSFIPLAEHILASKRAASVPASLLKTLDRTSAASEAKHSFFNRVLIKVRDILSPEMPAAAAPSAPADADADAVDSAGTLPPAMEALDMAEPSSDLLAAPDVERPTAANNDVDMYEAEQQTSLEDAALAFIMMLEDLNRIRAYIKWIWSNQFDLAAAAVATNTGLDLARHLMSDVLPLLETHGGAWNMTHKSYIAGCVQKGFGVDSLQSDNGMLNQDTYDVADSVLMIPFFFLRSFLDVLQPRAVPLIKEGIFGYYEPTRDRSTMSNQEKFREDQVLLMETFTELTVIIRMIPDYPVRDEFLRGIDEMDRTRAIPYYLVFAAQIFLDSNHQLRDKASAYCQNMLQQLSSMSASLETHLKFHENLKIDHWPASNDRALVATQGQIKWIQSDPVFVAKQKQYSGQGMPVPITMQPQRLLMRSPVLAGLVLFHFRAKMYDVGISVVNAWGSISYSNHLYNALRREGLLQGRWEDMDVVSTALGDASFFVGEPPYSRNAYLTRFCLQMGVSAAALRIKPGAPVSSMFDERYLGGTEQLEWTPERVDQVLSRAEYEVEGSVEDGNLALSQIDDPDKLREIRRAQQGKARRAGAKTGSDKARLAPEKLVQSLILALQAETLEHAFPYLLLHRFSWRLLRSVKDNCDPLLRSLHSPAYMERESELPFVVGYIFLAAAGIEYGTLPDDRLLHKAADAMNGMIEAGAGRFTQGFLQSIAGIRVQFEDKVEEEAETEKL</sequence>